<evidence type="ECO:0000313" key="2">
    <source>
        <dbReference type="EMBL" id="KAF1813431.1"/>
    </source>
</evidence>
<feature type="region of interest" description="Disordered" evidence="1">
    <location>
        <begin position="172"/>
        <end position="369"/>
    </location>
</feature>
<reference evidence="2 4" key="1">
    <citation type="submission" date="2020-01" db="EMBL/GenBank/DDBJ databases">
        <authorList>
            <consortium name="DOE Joint Genome Institute"/>
            <person name="Haridas S."/>
            <person name="Albert R."/>
            <person name="Binder M."/>
            <person name="Bloem J."/>
            <person name="Labutti K."/>
            <person name="Salamov A."/>
            <person name="Andreopoulos B."/>
            <person name="Baker S.E."/>
            <person name="Barry K."/>
            <person name="Bills G."/>
            <person name="Bluhm B.H."/>
            <person name="Cannon C."/>
            <person name="Castanera R."/>
            <person name="Culley D.E."/>
            <person name="Daum C."/>
            <person name="Ezra D."/>
            <person name="Gonzalez J.B."/>
            <person name="Henrissat B."/>
            <person name="Kuo A."/>
            <person name="Liang C."/>
            <person name="Lipzen A."/>
            <person name="Lutzoni F."/>
            <person name="Magnuson J."/>
            <person name="Mondo S."/>
            <person name="Nolan M."/>
            <person name="Ohm R."/>
            <person name="Pangilinan J."/>
            <person name="Park H.-J."/>
            <person name="Ramirez L."/>
            <person name="Alfaro M."/>
            <person name="Sun H."/>
            <person name="Tritt A."/>
            <person name="Yoshinaga Y."/>
            <person name="Zwiers L.-H."/>
            <person name="Turgeon B.G."/>
            <person name="Goodwin S.B."/>
            <person name="Spatafora J.W."/>
            <person name="Crous P.W."/>
            <person name="Grigoriev I.V."/>
        </authorList>
    </citation>
    <scope>NUCLEOTIDE SEQUENCE</scope>
    <source>
        <strain evidence="2 4">CBS 781.70</strain>
    </source>
</reference>
<dbReference type="InterPro" id="IPR011990">
    <property type="entry name" value="TPR-like_helical_dom_sf"/>
</dbReference>
<dbReference type="Gene3D" id="1.25.40.10">
    <property type="entry name" value="Tetratricopeptide repeat domain"/>
    <property type="match status" value="1"/>
</dbReference>
<evidence type="ECO:0000313" key="4">
    <source>
        <dbReference type="RefSeq" id="XP_033535062.1"/>
    </source>
</evidence>
<name>A0A6G1G655_9PEZI</name>
<feature type="compositionally biased region" description="Polar residues" evidence="1">
    <location>
        <begin position="231"/>
        <end position="248"/>
    </location>
</feature>
<sequence>MGKHFDWPWKKGKRPVSPPPTGQNGHGGPSAPTSSKQAEKSDTTSAKSPSPLTQGEIFGAQGDKLSNECNYNDAIAMYTAALGSMPTNTHLLISRCIAYQLSQPPRIDRAMLDANTAIRVDSSCWQGWYQRGELLQDAGYSSSAIESLRRAEQLAGGTDKLTVRRAIAQASAQDKAAQAAPTTGFAVPLSPHPTGSPAASPTQSTDFPVGNASTSSQAEKPHAPSQPPTTPSEHPLQQTVPQVSASTLPVQPPIHPSPQPMASQSQSPTPQSQPSTGSAMPFRSATVHGPPSSTPGQVSSSTGSQNAPPAASGSSAAPGTTSISRAYNTTSVSETPASSIPITSDDFIDMSDMTPSDPPPAYAPSPGYQAWTSAPLSPQTLSARLAQLQTAMTTRNRGGLSLRPFTSAVDIDAVCLLYIGLTESELTARELPIPIYIHPSFRLSAVDMLKYPANTFLDMDCTSVSNYDGKLPGTVTVSGWSEEYRAHQLIAKPVVQLSVEGRRTIPELPIDQVVERMRKLQVFRTLEDNEGLVKLLGMSQLEALQAGLVGGTRQKQIEVLCMAVSRSVTDCPTRFVDFSKDRMFSVHTLGTAAQGSRGLGNFLFQIVLGFEILIRLRKESLSTKYAMVVTDNISAMTVLAELWMDNVTVSGPNQNTSATTTTTTTTAATTTTTAPPRYTLCTHSYNTRVQGLIQFAETISWPYMDEVRQYIETAYLHLSSGTGTVSFDICDWLFGLILPGKIFQHRIMCCLVYASPTIRSIGPAPFYENGIIVGNKSYWPKRTVLGRILGGLKNSRSMGGWIGPVPKPIGNLSGWVRLRARPVDVPIPVSAPPGQSALHHLGVDQPATNEELERSIQEIMDENEWIKPDPPTKPSNDTRKSVFKGIRLELLPIVSNTPYLLTPAHPKEEYRAMLDFEVNGVATTFTLYSIPVFVAAPPCIGVHVLHRRRVQNQLQNILKVSELKDESPLSSELVIIDALGDGEEVVARAWCAEKGRHAVVRRGNDCCFSCAVTVASQRTGLNINVIIWSQ</sequence>
<feature type="compositionally biased region" description="Polar residues" evidence="1">
    <location>
        <begin position="323"/>
        <end position="342"/>
    </location>
</feature>
<reference evidence="4" key="2">
    <citation type="submission" date="2020-04" db="EMBL/GenBank/DDBJ databases">
        <authorList>
            <consortium name="NCBI Genome Project"/>
        </authorList>
    </citation>
    <scope>NUCLEOTIDE SEQUENCE</scope>
    <source>
        <strain evidence="4">CBS 781.70</strain>
    </source>
</reference>
<dbReference type="Proteomes" id="UP000504638">
    <property type="component" value="Unplaced"/>
</dbReference>
<feature type="compositionally biased region" description="Low complexity" evidence="1">
    <location>
        <begin position="260"/>
        <end position="275"/>
    </location>
</feature>
<feature type="compositionally biased region" description="Polar residues" evidence="1">
    <location>
        <begin position="43"/>
        <end position="53"/>
    </location>
</feature>
<dbReference type="GeneID" id="54419872"/>
<dbReference type="AlphaFoldDB" id="A0A6G1G655"/>
<dbReference type="PANTHER" id="PTHR42345:SF2">
    <property type="entry name" value="HELICASE-LIKE PROTEIN"/>
    <property type="match status" value="1"/>
</dbReference>
<dbReference type="SUPFAM" id="SSF48452">
    <property type="entry name" value="TPR-like"/>
    <property type="match status" value="1"/>
</dbReference>
<proteinExistence type="predicted"/>
<feature type="compositionally biased region" description="Pro residues" evidence="1">
    <location>
        <begin position="250"/>
        <end position="259"/>
    </location>
</feature>
<evidence type="ECO:0000256" key="1">
    <source>
        <dbReference type="SAM" id="MobiDB-lite"/>
    </source>
</evidence>
<gene>
    <name evidence="2 4" type="ORF">P152DRAFT_457795</name>
</gene>
<dbReference type="PANTHER" id="PTHR42345">
    <property type="entry name" value="TPR_REGION DOMAIN-CONTAINING PROTEIN"/>
    <property type="match status" value="1"/>
</dbReference>
<evidence type="ECO:0008006" key="5">
    <source>
        <dbReference type="Google" id="ProtNLM"/>
    </source>
</evidence>
<feature type="region of interest" description="Disordered" evidence="1">
    <location>
        <begin position="1"/>
        <end position="58"/>
    </location>
</feature>
<dbReference type="OrthoDB" id="20872at2759"/>
<feature type="compositionally biased region" description="Polar residues" evidence="1">
    <location>
        <begin position="294"/>
        <end position="306"/>
    </location>
</feature>
<dbReference type="RefSeq" id="XP_033535062.1">
    <property type="nucleotide sequence ID" value="XM_033679302.1"/>
</dbReference>
<protein>
    <recommendedName>
        <fullName evidence="5">TPR-like protein</fullName>
    </recommendedName>
</protein>
<accession>A0A6G1G655</accession>
<keyword evidence="3" id="KW-1185">Reference proteome</keyword>
<feature type="compositionally biased region" description="Polar residues" evidence="1">
    <location>
        <begin position="197"/>
        <end position="218"/>
    </location>
</feature>
<organism evidence="2">
    <name type="scientific">Eremomyces bilateralis CBS 781.70</name>
    <dbReference type="NCBI Taxonomy" id="1392243"/>
    <lineage>
        <taxon>Eukaryota</taxon>
        <taxon>Fungi</taxon>
        <taxon>Dikarya</taxon>
        <taxon>Ascomycota</taxon>
        <taxon>Pezizomycotina</taxon>
        <taxon>Dothideomycetes</taxon>
        <taxon>Dothideomycetes incertae sedis</taxon>
        <taxon>Eremomycetales</taxon>
        <taxon>Eremomycetaceae</taxon>
        <taxon>Eremomyces</taxon>
    </lineage>
</organism>
<evidence type="ECO:0000313" key="3">
    <source>
        <dbReference type="Proteomes" id="UP000504638"/>
    </source>
</evidence>
<dbReference type="EMBL" id="ML975155">
    <property type="protein sequence ID" value="KAF1813431.1"/>
    <property type="molecule type" value="Genomic_DNA"/>
</dbReference>
<feature type="compositionally biased region" description="Low complexity" evidence="1">
    <location>
        <begin position="307"/>
        <end position="322"/>
    </location>
</feature>
<reference evidence="4" key="3">
    <citation type="submission" date="2025-04" db="UniProtKB">
        <authorList>
            <consortium name="RefSeq"/>
        </authorList>
    </citation>
    <scope>IDENTIFICATION</scope>
    <source>
        <strain evidence="4">CBS 781.70</strain>
    </source>
</reference>